<evidence type="ECO:0000313" key="1">
    <source>
        <dbReference type="EMBL" id="EWM23505.1"/>
    </source>
</evidence>
<gene>
    <name evidence="1" type="ORF">Naga_100581g2</name>
</gene>
<dbReference type="EMBL" id="AZIL01001618">
    <property type="protein sequence ID" value="EWM23505.1"/>
    <property type="molecule type" value="Genomic_DNA"/>
</dbReference>
<dbReference type="AlphaFoldDB" id="W7T932"/>
<sequence>MDHVILKCQWVQEGPWLFLFFKKIVVSVECVTMRCAISSLCVRGIFSCSLALFYRVYRGDVKCGLKITFPCIK</sequence>
<name>W7T932_9STRA</name>
<proteinExistence type="predicted"/>
<comment type="caution">
    <text evidence="1">The sequence shown here is derived from an EMBL/GenBank/DDBJ whole genome shotgun (WGS) entry which is preliminary data.</text>
</comment>
<dbReference type="Proteomes" id="UP000019335">
    <property type="component" value="Chromosome 16"/>
</dbReference>
<keyword evidence="2" id="KW-1185">Reference proteome</keyword>
<organism evidence="1 2">
    <name type="scientific">Nannochloropsis gaditana</name>
    <dbReference type="NCBI Taxonomy" id="72520"/>
    <lineage>
        <taxon>Eukaryota</taxon>
        <taxon>Sar</taxon>
        <taxon>Stramenopiles</taxon>
        <taxon>Ochrophyta</taxon>
        <taxon>Eustigmatophyceae</taxon>
        <taxon>Eustigmatales</taxon>
        <taxon>Monodopsidaceae</taxon>
        <taxon>Nannochloropsis</taxon>
    </lineage>
</organism>
<evidence type="ECO:0000313" key="2">
    <source>
        <dbReference type="Proteomes" id="UP000019335"/>
    </source>
</evidence>
<accession>W7T932</accession>
<protein>
    <submittedName>
        <fullName evidence="1">Uncharacterized protein</fullName>
    </submittedName>
</protein>
<reference evidence="1 2" key="1">
    <citation type="journal article" date="2014" name="Mol. Plant">
        <title>Chromosome Scale Genome Assembly and Transcriptome Profiling of Nannochloropsis gaditana in Nitrogen Depletion.</title>
        <authorList>
            <person name="Corteggiani Carpinelli E."/>
            <person name="Telatin A."/>
            <person name="Vitulo N."/>
            <person name="Forcato C."/>
            <person name="D'Angelo M."/>
            <person name="Schiavon R."/>
            <person name="Vezzi A."/>
            <person name="Giacometti G.M."/>
            <person name="Morosinotto T."/>
            <person name="Valle G."/>
        </authorList>
    </citation>
    <scope>NUCLEOTIDE SEQUENCE [LARGE SCALE GENOMIC DNA]</scope>
    <source>
        <strain evidence="1 2">B-31</strain>
    </source>
</reference>